<reference evidence="2" key="1">
    <citation type="submission" date="2018-05" db="EMBL/GenBank/DDBJ databases">
        <authorList>
            <person name="Lanie J.A."/>
            <person name="Ng W.-L."/>
            <person name="Kazmierczak K.M."/>
            <person name="Andrzejewski T.M."/>
            <person name="Davidsen T.M."/>
            <person name="Wayne K.J."/>
            <person name="Tettelin H."/>
            <person name="Glass J.I."/>
            <person name="Rusch D."/>
            <person name="Podicherti R."/>
            <person name="Tsui H.-C.T."/>
            <person name="Winkler M.E."/>
        </authorList>
    </citation>
    <scope>NUCLEOTIDE SEQUENCE</scope>
</reference>
<evidence type="ECO:0000313" key="2">
    <source>
        <dbReference type="EMBL" id="SVE58575.1"/>
    </source>
</evidence>
<sequence>QPHQTEFPKATPAIPRSQGVMVSLSN</sequence>
<feature type="region of interest" description="Disordered" evidence="1">
    <location>
        <begin position="1"/>
        <end position="26"/>
    </location>
</feature>
<proteinExistence type="predicted"/>
<dbReference type="AlphaFoldDB" id="A0A383EQQ3"/>
<gene>
    <name evidence="2" type="ORF">METZ01_LOCUS511429</name>
</gene>
<organism evidence="2">
    <name type="scientific">marine metagenome</name>
    <dbReference type="NCBI Taxonomy" id="408172"/>
    <lineage>
        <taxon>unclassified sequences</taxon>
        <taxon>metagenomes</taxon>
        <taxon>ecological metagenomes</taxon>
    </lineage>
</organism>
<evidence type="ECO:0000256" key="1">
    <source>
        <dbReference type="SAM" id="MobiDB-lite"/>
    </source>
</evidence>
<protein>
    <submittedName>
        <fullName evidence="2">Uncharacterized protein</fullName>
    </submittedName>
</protein>
<feature type="non-terminal residue" evidence="2">
    <location>
        <position position="1"/>
    </location>
</feature>
<name>A0A383EQQ3_9ZZZZ</name>
<accession>A0A383EQQ3</accession>
<dbReference type="EMBL" id="UINC01227616">
    <property type="protein sequence ID" value="SVE58575.1"/>
    <property type="molecule type" value="Genomic_DNA"/>
</dbReference>